<proteinExistence type="predicted"/>
<comment type="caution">
    <text evidence="1">The sequence shown here is derived from an EMBL/GenBank/DDBJ whole genome shotgun (WGS) entry which is preliminary data.</text>
</comment>
<reference evidence="1 2" key="1">
    <citation type="submission" date="2020-08" db="EMBL/GenBank/DDBJ databases">
        <title>Genomic Encyclopedia of Type Strains, Phase IV (KMG-IV): sequencing the most valuable type-strain genomes for metagenomic binning, comparative biology and taxonomic classification.</title>
        <authorList>
            <person name="Goeker M."/>
        </authorList>
    </citation>
    <scope>NUCLEOTIDE SEQUENCE [LARGE SCALE GENOMIC DNA]</scope>
    <source>
        <strain evidence="1 2">DSM 102238</strain>
    </source>
</reference>
<evidence type="ECO:0000313" key="1">
    <source>
        <dbReference type="EMBL" id="MBB3997212.1"/>
    </source>
</evidence>
<sequence>MSEQQINDQAADQAAFQAAYDASFRDERISNLRRWAYDAVTRGGLNSRVSDAIAEADKLVAWCEGDGGAK</sequence>
<protein>
    <submittedName>
        <fullName evidence="1">Uncharacterized protein</fullName>
    </submittedName>
</protein>
<accession>A0A7W6EDC4</accession>
<keyword evidence="2" id="KW-1185">Reference proteome</keyword>
<dbReference type="Proteomes" id="UP000542776">
    <property type="component" value="Unassembled WGS sequence"/>
</dbReference>
<dbReference type="EMBL" id="JACIEK010000001">
    <property type="protein sequence ID" value="MBB3997212.1"/>
    <property type="molecule type" value="Genomic_DNA"/>
</dbReference>
<gene>
    <name evidence="1" type="ORF">GGR04_001033</name>
</gene>
<evidence type="ECO:0000313" key="2">
    <source>
        <dbReference type="Proteomes" id="UP000542776"/>
    </source>
</evidence>
<organism evidence="1 2">
    <name type="scientific">Aureimonas pseudogalii</name>
    <dbReference type="NCBI Taxonomy" id="1744844"/>
    <lineage>
        <taxon>Bacteria</taxon>
        <taxon>Pseudomonadati</taxon>
        <taxon>Pseudomonadota</taxon>
        <taxon>Alphaproteobacteria</taxon>
        <taxon>Hyphomicrobiales</taxon>
        <taxon>Aurantimonadaceae</taxon>
        <taxon>Aureimonas</taxon>
    </lineage>
</organism>
<dbReference type="RefSeq" id="WP_183198502.1">
    <property type="nucleotide sequence ID" value="NZ_JACIEK010000001.1"/>
</dbReference>
<name>A0A7W6EDC4_9HYPH</name>
<dbReference type="AlphaFoldDB" id="A0A7W6EDC4"/>